<organism evidence="1 2">
    <name type="scientific">Piptocephalis cylindrospora</name>
    <dbReference type="NCBI Taxonomy" id="1907219"/>
    <lineage>
        <taxon>Eukaryota</taxon>
        <taxon>Fungi</taxon>
        <taxon>Fungi incertae sedis</taxon>
        <taxon>Zoopagomycota</taxon>
        <taxon>Zoopagomycotina</taxon>
        <taxon>Zoopagomycetes</taxon>
        <taxon>Zoopagales</taxon>
        <taxon>Piptocephalidaceae</taxon>
        <taxon>Piptocephalis</taxon>
    </lineage>
</organism>
<keyword evidence="2" id="KW-1185">Reference proteome</keyword>
<evidence type="ECO:0000313" key="2">
    <source>
        <dbReference type="Proteomes" id="UP000267251"/>
    </source>
</evidence>
<sequence>MTCEKNGFRPWMLGFPGMLLYKSGWCPIRSAKNLIKRNKDTEKDTNSILSQDTLMDSVTDGEKEMESGTSCQQHEALLDSLDQLMGGEEAKEREEGGNRFMSEVLSYMNTKESILCPHLEANGRDKGKELSEEMILSHQTLRKVISSIPKENWLQDQMDTLTEAGQEFLSQDSVQWKSIFEYFAQVMDPAKVELVEQELLSSLNP</sequence>
<name>A0A4P9Y225_9FUNG</name>
<reference evidence="2" key="1">
    <citation type="journal article" date="2018" name="Nat. Microbiol.">
        <title>Leveraging single-cell genomics to expand the fungal tree of life.</title>
        <authorList>
            <person name="Ahrendt S.R."/>
            <person name="Quandt C.A."/>
            <person name="Ciobanu D."/>
            <person name="Clum A."/>
            <person name="Salamov A."/>
            <person name="Andreopoulos B."/>
            <person name="Cheng J.F."/>
            <person name="Woyke T."/>
            <person name="Pelin A."/>
            <person name="Henrissat B."/>
            <person name="Reynolds N.K."/>
            <person name="Benny G.L."/>
            <person name="Smith M.E."/>
            <person name="James T.Y."/>
            <person name="Grigoriev I.V."/>
        </authorList>
    </citation>
    <scope>NUCLEOTIDE SEQUENCE [LARGE SCALE GENOMIC DNA]</scope>
</reference>
<proteinExistence type="predicted"/>
<evidence type="ECO:0000313" key="1">
    <source>
        <dbReference type="EMBL" id="RKP12724.1"/>
    </source>
</evidence>
<dbReference type="Proteomes" id="UP000267251">
    <property type="component" value="Unassembled WGS sequence"/>
</dbReference>
<protein>
    <submittedName>
        <fullName evidence="1">Uncharacterized protein</fullName>
    </submittedName>
</protein>
<accession>A0A4P9Y225</accession>
<dbReference type="EMBL" id="KZ988227">
    <property type="protein sequence ID" value="RKP12724.1"/>
    <property type="molecule type" value="Genomic_DNA"/>
</dbReference>
<gene>
    <name evidence="1" type="ORF">BJ684DRAFT_20753</name>
</gene>
<dbReference type="AlphaFoldDB" id="A0A4P9Y225"/>